<dbReference type="PANTHER" id="PTHR45953:SF1">
    <property type="entry name" value="IDURONATE 2-SULFATASE"/>
    <property type="match status" value="1"/>
</dbReference>
<evidence type="ECO:0000256" key="6">
    <source>
        <dbReference type="ARBA" id="ARBA00022837"/>
    </source>
</evidence>
<comment type="caution">
    <text evidence="9">The sequence shown here is derived from an EMBL/GenBank/DDBJ whole genome shotgun (WGS) entry which is preliminary data.</text>
</comment>
<evidence type="ECO:0000256" key="4">
    <source>
        <dbReference type="ARBA" id="ARBA00022729"/>
    </source>
</evidence>
<dbReference type="InterPro" id="IPR017850">
    <property type="entry name" value="Alkaline_phosphatase_core_sf"/>
</dbReference>
<dbReference type="Pfam" id="PF00884">
    <property type="entry name" value="Sulfatase"/>
    <property type="match status" value="1"/>
</dbReference>
<feature type="domain" description="Sulfatase N-terminal" evidence="8">
    <location>
        <begin position="40"/>
        <end position="418"/>
    </location>
</feature>
<accession>A0A2T1N9E3</accession>
<evidence type="ECO:0000256" key="1">
    <source>
        <dbReference type="ARBA" id="ARBA00001913"/>
    </source>
</evidence>
<dbReference type="InterPro" id="IPR024607">
    <property type="entry name" value="Sulfatase_CS"/>
</dbReference>
<proteinExistence type="inferred from homology"/>
<name>A0A2T1N9E3_9FLAO</name>
<dbReference type="OrthoDB" id="9763552at2"/>
<dbReference type="AlphaFoldDB" id="A0A2T1N9E3"/>
<dbReference type="InterPro" id="IPR000917">
    <property type="entry name" value="Sulfatase_N"/>
</dbReference>
<keyword evidence="3" id="KW-0479">Metal-binding</keyword>
<evidence type="ECO:0000256" key="3">
    <source>
        <dbReference type="ARBA" id="ARBA00022723"/>
    </source>
</evidence>
<reference evidence="9 10" key="1">
    <citation type="submission" date="2018-03" db="EMBL/GenBank/DDBJ databases">
        <title>Mesoflavibacter sp. HG37 and Mesoflavibacter sp. HG96 sp.nov., two marine bacteria isolated from seawater of Western Pacific Ocean.</title>
        <authorList>
            <person name="Cheng H."/>
            <person name="Wu Y.-H."/>
            <person name="Guo L.-L."/>
            <person name="Xu X.-W."/>
        </authorList>
    </citation>
    <scope>NUCLEOTIDE SEQUENCE [LARGE SCALE GENOMIC DNA]</scope>
    <source>
        <strain evidence="9 10">KCTC 32269</strain>
    </source>
</reference>
<organism evidence="9 10">
    <name type="scientific">Aurantibacter aestuarii</name>
    <dbReference type="NCBI Taxonomy" id="1266046"/>
    <lineage>
        <taxon>Bacteria</taxon>
        <taxon>Pseudomonadati</taxon>
        <taxon>Bacteroidota</taxon>
        <taxon>Flavobacteriia</taxon>
        <taxon>Flavobacteriales</taxon>
        <taxon>Flavobacteriaceae</taxon>
        <taxon>Aurantibacter</taxon>
    </lineage>
</organism>
<keyword evidence="6" id="KW-0106">Calcium</keyword>
<dbReference type="PROSITE" id="PS00523">
    <property type="entry name" value="SULFATASE_1"/>
    <property type="match status" value="1"/>
</dbReference>
<dbReference type="EMBL" id="PXOQ01000009">
    <property type="protein sequence ID" value="PSG88490.1"/>
    <property type="molecule type" value="Genomic_DNA"/>
</dbReference>
<dbReference type="Proteomes" id="UP000238426">
    <property type="component" value="Unassembled WGS sequence"/>
</dbReference>
<dbReference type="PROSITE" id="PS51257">
    <property type="entry name" value="PROKAR_LIPOPROTEIN"/>
    <property type="match status" value="1"/>
</dbReference>
<comment type="cofactor">
    <cofactor evidence="1">
        <name>Ca(2+)</name>
        <dbReference type="ChEBI" id="CHEBI:29108"/>
    </cofactor>
</comment>
<dbReference type="GO" id="GO:0046872">
    <property type="term" value="F:metal ion binding"/>
    <property type="evidence" value="ECO:0007669"/>
    <property type="project" value="UniProtKB-KW"/>
</dbReference>
<keyword evidence="4 7" id="KW-0732">Signal</keyword>
<dbReference type="PROSITE" id="PS00149">
    <property type="entry name" value="SULFATASE_2"/>
    <property type="match status" value="1"/>
</dbReference>
<dbReference type="SUPFAM" id="SSF53649">
    <property type="entry name" value="Alkaline phosphatase-like"/>
    <property type="match status" value="1"/>
</dbReference>
<dbReference type="CDD" id="cd16030">
    <property type="entry name" value="iduronate-2-sulfatase"/>
    <property type="match status" value="1"/>
</dbReference>
<evidence type="ECO:0000256" key="7">
    <source>
        <dbReference type="SAM" id="SignalP"/>
    </source>
</evidence>
<evidence type="ECO:0000256" key="5">
    <source>
        <dbReference type="ARBA" id="ARBA00022801"/>
    </source>
</evidence>
<evidence type="ECO:0000256" key="2">
    <source>
        <dbReference type="ARBA" id="ARBA00008779"/>
    </source>
</evidence>
<dbReference type="InterPro" id="IPR035874">
    <property type="entry name" value="IDS"/>
</dbReference>
<evidence type="ECO:0000313" key="10">
    <source>
        <dbReference type="Proteomes" id="UP000238426"/>
    </source>
</evidence>
<evidence type="ECO:0000313" key="9">
    <source>
        <dbReference type="EMBL" id="PSG88490.1"/>
    </source>
</evidence>
<keyword evidence="10" id="KW-1185">Reference proteome</keyword>
<keyword evidence="5" id="KW-0378">Hydrolase</keyword>
<dbReference type="RefSeq" id="WP_106463629.1">
    <property type="nucleotide sequence ID" value="NZ_PXOQ01000009.1"/>
</dbReference>
<evidence type="ECO:0000259" key="8">
    <source>
        <dbReference type="Pfam" id="PF00884"/>
    </source>
</evidence>
<protein>
    <submittedName>
        <fullName evidence="9">Sulfatase</fullName>
    </submittedName>
</protein>
<gene>
    <name evidence="9" type="ORF">C7H52_09325</name>
</gene>
<comment type="similarity">
    <text evidence="2">Belongs to the sulfatase family.</text>
</comment>
<dbReference type="PANTHER" id="PTHR45953">
    <property type="entry name" value="IDURONATE 2-SULFATASE"/>
    <property type="match status" value="1"/>
</dbReference>
<feature type="chain" id="PRO_5015648194" evidence="7">
    <location>
        <begin position="22"/>
        <end position="527"/>
    </location>
</feature>
<dbReference type="GO" id="GO:0005737">
    <property type="term" value="C:cytoplasm"/>
    <property type="evidence" value="ECO:0007669"/>
    <property type="project" value="TreeGrafter"/>
</dbReference>
<dbReference type="Gene3D" id="3.40.720.10">
    <property type="entry name" value="Alkaline Phosphatase, subunit A"/>
    <property type="match status" value="1"/>
</dbReference>
<dbReference type="GO" id="GO:0004423">
    <property type="term" value="F:iduronate-2-sulfatase activity"/>
    <property type="evidence" value="ECO:0007669"/>
    <property type="project" value="InterPro"/>
</dbReference>
<feature type="signal peptide" evidence="7">
    <location>
        <begin position="1"/>
        <end position="21"/>
    </location>
</feature>
<sequence>MKRINQIVALLALSIFISCNAQKTSNASEEVKMTSTTSQKNILFIAIDDLKPLLSNYGETQMVTPNFDRLAKMGMTFTNAHVQYAVCGPSRASVMTGTNPDKTKVWDLHTDFRESAPDLVSMPEYLISQGYETTAVGKIYHKGSSAPGHDGKSWSIPHKLPDNYDPKYGEPAFSYYQNPQTKAKFDELLEEAKKKGIDKNGKLRAYAFKRLKPSTENTDVSDEAYQDGLYTQTALKKLAQLQKGSKPWFLGVGYQKPHLPFVAPKKYWDLYDRDKIDLAKFQQLGDGTPEFAYHSFGELRAFSDIDNKLNIGDKLPEAKQRELIHGYMACVSYIDAQLGKLLDQLEKTNSLENTVIVLWGDHGFHLGDHTEWCKHSNFEQATRIPFMFAGPGVEKNQKSSHPVNLVDLFPTVFELAGVKQSTQTDGKSLVALLDNDKNTTVNMDYAYHQYARGKRMGYSVRTENYRYTEWHDNEYRSTQAYNSSNIVGTELYDYVNDPLETKNFNKDPKYTKVLNELKAKLKSHLTQ</sequence>